<reference evidence="2" key="1">
    <citation type="submission" date="2021-04" db="EMBL/GenBank/DDBJ databases">
        <title>Draft genome sequence data of methanotrophic Methylovulum sp. strain S1L and Methylomonas sp. strain S2AM isolated from boreal lake water columns.</title>
        <authorList>
            <person name="Rissanen A.J."/>
            <person name="Mangayil R."/>
            <person name="Svenning M.M."/>
            <person name="Khanongnuch R."/>
        </authorList>
    </citation>
    <scope>NUCLEOTIDE SEQUENCE</scope>
    <source>
        <strain evidence="2">S2AM</strain>
    </source>
</reference>
<dbReference type="RefSeq" id="WP_215583873.1">
    <property type="nucleotide sequence ID" value="NZ_CP073754.1"/>
</dbReference>
<evidence type="ECO:0008006" key="4">
    <source>
        <dbReference type="Google" id="ProtNLM"/>
    </source>
</evidence>
<evidence type="ECO:0000313" key="3">
    <source>
        <dbReference type="Proteomes" id="UP000676649"/>
    </source>
</evidence>
<keyword evidence="1" id="KW-0732">Signal</keyword>
<gene>
    <name evidence="2" type="ORF">KEF85_05740</name>
</gene>
<proteinExistence type="predicted"/>
<keyword evidence="3" id="KW-1185">Reference proteome</keyword>
<evidence type="ECO:0000313" key="2">
    <source>
        <dbReference type="EMBL" id="QWF71957.1"/>
    </source>
</evidence>
<evidence type="ECO:0000256" key="1">
    <source>
        <dbReference type="SAM" id="SignalP"/>
    </source>
</evidence>
<protein>
    <recommendedName>
        <fullName evidence="4">Spore coat protein U domain-containing protein</fullName>
    </recommendedName>
</protein>
<dbReference type="KEGG" id="mpad:KEF85_05740"/>
<feature type="signal peptide" evidence="1">
    <location>
        <begin position="1"/>
        <end position="20"/>
    </location>
</feature>
<feature type="chain" id="PRO_5037639879" description="Spore coat protein U domain-containing protein" evidence="1">
    <location>
        <begin position="21"/>
        <end position="149"/>
    </location>
</feature>
<dbReference type="EMBL" id="CP073754">
    <property type="protein sequence ID" value="QWF71957.1"/>
    <property type="molecule type" value="Genomic_DNA"/>
</dbReference>
<name>A0A975RAA8_9GAMM</name>
<dbReference type="AlphaFoldDB" id="A0A975RAA8"/>
<sequence length="149" mass="15484">MKYLKLIALGLLIYSASASAETIDVHLDGNLFAKIGTSNPVCGVLTLIKRNSGALVTGLTTANIELISVTETAFSPTGSPFDRSINLTASVTHTNTLGVYKLCLTPSRSSWPTDSGSALNLNPSYLVSGLVKAGPNDNGYFSATISSGN</sequence>
<dbReference type="Proteomes" id="UP000676649">
    <property type="component" value="Chromosome"/>
</dbReference>
<organism evidence="2 3">
    <name type="scientific">Methylomonas paludis</name>
    <dbReference type="NCBI Taxonomy" id="1173101"/>
    <lineage>
        <taxon>Bacteria</taxon>
        <taxon>Pseudomonadati</taxon>
        <taxon>Pseudomonadota</taxon>
        <taxon>Gammaproteobacteria</taxon>
        <taxon>Methylococcales</taxon>
        <taxon>Methylococcaceae</taxon>
        <taxon>Methylomonas</taxon>
    </lineage>
</organism>
<accession>A0A975RAA8</accession>